<evidence type="ECO:0000313" key="5">
    <source>
        <dbReference type="Proteomes" id="UP001321445"/>
    </source>
</evidence>
<dbReference type="Gene3D" id="3.40.1350.60">
    <property type="match status" value="1"/>
</dbReference>
<protein>
    <recommendedName>
        <fullName evidence="1">Sugar fermentation stimulation protein homolog</fullName>
    </recommendedName>
</protein>
<evidence type="ECO:0000256" key="1">
    <source>
        <dbReference type="HAMAP-Rule" id="MF_00095"/>
    </source>
</evidence>
<gene>
    <name evidence="1 4" type="primary">sfsA</name>
    <name evidence="4" type="ORF">HCR_19970</name>
</gene>
<sequence>MPEIGDILYDLSTLGEPVTGQFSHRLNRFVALAEVAGEKVRVHVADTGRLEEILTPGRTLWLLKNRPGMKTAYTLLAARMEEGWVLVNTRLHAPVARRAIELGVLGFVPHTVRNEVRFGDSRFDYLADDTFVELKGCSLVQRSHCRFPNAPTTRGVRHLRELMAAKAAGHGAILLIMALRPCDCFEPHPERDEAFRHTFYEALENGVEFRGFFVRIENRQLLYDGELRQCETDRPIPV</sequence>
<dbReference type="Pfam" id="PF17746">
    <property type="entry name" value="SfsA_N"/>
    <property type="match status" value="1"/>
</dbReference>
<dbReference type="Gene3D" id="2.40.50.580">
    <property type="match status" value="1"/>
</dbReference>
<dbReference type="NCBIfam" id="TIGR00230">
    <property type="entry name" value="sfsA"/>
    <property type="match status" value="1"/>
</dbReference>
<evidence type="ECO:0000259" key="3">
    <source>
        <dbReference type="Pfam" id="PF17746"/>
    </source>
</evidence>
<dbReference type="RefSeq" id="WP_286336629.1">
    <property type="nucleotide sequence ID" value="NZ_AP027370.1"/>
</dbReference>
<dbReference type="HAMAP" id="MF_00095">
    <property type="entry name" value="SfsA"/>
    <property type="match status" value="1"/>
</dbReference>
<comment type="similarity">
    <text evidence="1">Belongs to the SfsA family.</text>
</comment>
<reference evidence="4 5" key="1">
    <citation type="submission" date="2023-03" db="EMBL/GenBank/DDBJ databases">
        <title>Description of Hydrogenimonas sp. ISO32.</title>
        <authorList>
            <person name="Mino S."/>
            <person name="Fukazawa S."/>
            <person name="Sawabe T."/>
        </authorList>
    </citation>
    <scope>NUCLEOTIDE SEQUENCE [LARGE SCALE GENOMIC DNA]</scope>
    <source>
        <strain evidence="4 5">ISO32</strain>
    </source>
</reference>
<organism evidence="4 5">
    <name type="scientific">Hydrogenimonas cancrithermarum</name>
    <dbReference type="NCBI Taxonomy" id="2993563"/>
    <lineage>
        <taxon>Bacteria</taxon>
        <taxon>Pseudomonadati</taxon>
        <taxon>Campylobacterota</taxon>
        <taxon>Epsilonproteobacteria</taxon>
        <taxon>Campylobacterales</taxon>
        <taxon>Hydrogenimonadaceae</taxon>
        <taxon>Hydrogenimonas</taxon>
    </lineage>
</organism>
<feature type="domain" description="Sugar fermentation stimulation protein C-terminal" evidence="2">
    <location>
        <begin position="95"/>
        <end position="218"/>
    </location>
</feature>
<dbReference type="PANTHER" id="PTHR30545:SF2">
    <property type="entry name" value="SUGAR FERMENTATION STIMULATION PROTEIN A"/>
    <property type="match status" value="1"/>
</dbReference>
<name>A0ABM8FMS2_9BACT</name>
<evidence type="ECO:0000259" key="2">
    <source>
        <dbReference type="Pfam" id="PF03749"/>
    </source>
</evidence>
<dbReference type="InterPro" id="IPR040452">
    <property type="entry name" value="SfsA_C"/>
</dbReference>
<dbReference type="PANTHER" id="PTHR30545">
    <property type="entry name" value="SUGAR FERMENTATION STIMULATION PROTEIN A"/>
    <property type="match status" value="1"/>
</dbReference>
<evidence type="ECO:0000313" key="4">
    <source>
        <dbReference type="EMBL" id="BDY13685.1"/>
    </source>
</evidence>
<accession>A0ABM8FMS2</accession>
<dbReference type="Proteomes" id="UP001321445">
    <property type="component" value="Chromosome"/>
</dbReference>
<dbReference type="EMBL" id="AP027370">
    <property type="protein sequence ID" value="BDY13685.1"/>
    <property type="molecule type" value="Genomic_DNA"/>
</dbReference>
<dbReference type="InterPro" id="IPR005224">
    <property type="entry name" value="SfsA"/>
</dbReference>
<dbReference type="InterPro" id="IPR041465">
    <property type="entry name" value="SfsA_N"/>
</dbReference>
<keyword evidence="5" id="KW-1185">Reference proteome</keyword>
<dbReference type="Pfam" id="PF03749">
    <property type="entry name" value="SfsA"/>
    <property type="match status" value="1"/>
</dbReference>
<proteinExistence type="inferred from homology"/>
<feature type="domain" description="SfsA N-terminal OB" evidence="3">
    <location>
        <begin position="25"/>
        <end position="87"/>
    </location>
</feature>